<gene>
    <name evidence="1" type="ORF">ACFSBH_19150</name>
</gene>
<organism evidence="1 2">
    <name type="scientific">Oceanobacillus luteolus</name>
    <dbReference type="NCBI Taxonomy" id="1274358"/>
    <lineage>
        <taxon>Bacteria</taxon>
        <taxon>Bacillati</taxon>
        <taxon>Bacillota</taxon>
        <taxon>Bacilli</taxon>
        <taxon>Bacillales</taxon>
        <taxon>Bacillaceae</taxon>
        <taxon>Oceanobacillus</taxon>
    </lineage>
</organism>
<accession>A0ABW4HWI3</accession>
<comment type="caution">
    <text evidence="1">The sequence shown here is derived from an EMBL/GenBank/DDBJ whole genome shotgun (WGS) entry which is preliminary data.</text>
</comment>
<dbReference type="Proteomes" id="UP001597221">
    <property type="component" value="Unassembled WGS sequence"/>
</dbReference>
<evidence type="ECO:0000313" key="1">
    <source>
        <dbReference type="EMBL" id="MFD1609738.1"/>
    </source>
</evidence>
<evidence type="ECO:0000313" key="2">
    <source>
        <dbReference type="Proteomes" id="UP001597221"/>
    </source>
</evidence>
<protein>
    <submittedName>
        <fullName evidence="1">Uncharacterized protein</fullName>
    </submittedName>
</protein>
<proteinExistence type="predicted"/>
<name>A0ABW4HWI3_9BACI</name>
<dbReference type="RefSeq" id="WP_251512370.1">
    <property type="nucleotide sequence ID" value="NZ_JAMBON010000005.1"/>
</dbReference>
<sequence length="55" mass="6238">MEKERILDALPEGILLSPAGSFRITFVLFIIKLKTGYNPRALLPSSSHHYLNIKQ</sequence>
<keyword evidence="2" id="KW-1185">Reference proteome</keyword>
<reference evidence="2" key="1">
    <citation type="journal article" date="2019" name="Int. J. Syst. Evol. Microbiol.">
        <title>The Global Catalogue of Microorganisms (GCM) 10K type strain sequencing project: providing services to taxonomists for standard genome sequencing and annotation.</title>
        <authorList>
            <consortium name="The Broad Institute Genomics Platform"/>
            <consortium name="The Broad Institute Genome Sequencing Center for Infectious Disease"/>
            <person name="Wu L."/>
            <person name="Ma J."/>
        </authorList>
    </citation>
    <scope>NUCLEOTIDE SEQUENCE [LARGE SCALE GENOMIC DNA]</scope>
    <source>
        <strain evidence="2">CGMCC 1.12376</strain>
    </source>
</reference>
<dbReference type="EMBL" id="JBHUDE010000162">
    <property type="protein sequence ID" value="MFD1609738.1"/>
    <property type="molecule type" value="Genomic_DNA"/>
</dbReference>